<dbReference type="FunFam" id="1.10.8.10:FF:000001">
    <property type="entry name" value="Elongation factor Ts"/>
    <property type="match status" value="1"/>
</dbReference>
<feature type="domain" description="Translation elongation factor EFTs/EF1B dimerisation" evidence="9">
    <location>
        <begin position="73"/>
        <end position="276"/>
    </location>
</feature>
<dbReference type="Proteomes" id="UP000216779">
    <property type="component" value="Unassembled WGS sequence"/>
</dbReference>
<dbReference type="InterPro" id="IPR001816">
    <property type="entry name" value="Transl_elong_EFTs/EF1B"/>
</dbReference>
<reference evidence="10 11" key="1">
    <citation type="submission" date="2017-03" db="EMBL/GenBank/DDBJ databases">
        <title>Lifting the veil on microbial sulfur biogeochemistry in mining wastewaters.</title>
        <authorList>
            <person name="Kantor R.S."/>
            <person name="Colenbrander Nelson T."/>
            <person name="Marshall S."/>
            <person name="Bennett D."/>
            <person name="Apte S."/>
            <person name="Camacho D."/>
            <person name="Thomas B.C."/>
            <person name="Warren L.A."/>
            <person name="Banfield J.F."/>
        </authorList>
    </citation>
    <scope>NUCLEOTIDE SEQUENCE [LARGE SCALE GENOMIC DNA]</scope>
    <source>
        <strain evidence="10">21-59-9</strain>
    </source>
</reference>
<dbReference type="InterPro" id="IPR018101">
    <property type="entry name" value="Transl_elong_Ts_CS"/>
</dbReference>
<dbReference type="PANTHER" id="PTHR11741">
    <property type="entry name" value="ELONGATION FACTOR TS"/>
    <property type="match status" value="1"/>
</dbReference>
<dbReference type="PROSITE" id="PS01127">
    <property type="entry name" value="EF_TS_2"/>
    <property type="match status" value="1"/>
</dbReference>
<sequence>MATISAQQVKELRERTGAGMMECKTVLTESNGDMEAAIDLLRKRGLAKADKKAGRIAAEGLVVSATSPDQKRAVLLEINCETDFVAKNEDFVRLAHDCARLAAEQGVHDLETLLACPAAEGSMEDRRKVLVSKLGENIGLRRLRHLQVSEGVVGAYVHGGRIGVLVALTGAAATPELGRDVAMHVAAARPEVIKAEEISPERLAKEKEILLAQAADSGKPVEIIEKMISGRLNKLLNEIALMGQPFVKDPDRSVGQLIQAFPGVDIAEFVRFEVGEGIEKAPAADFATEVMAQVRGA</sequence>
<evidence type="ECO:0000256" key="7">
    <source>
        <dbReference type="RuleBase" id="RU000642"/>
    </source>
</evidence>
<feature type="region of interest" description="Involved in Mg(2+) ion dislocation from EF-Tu" evidence="6">
    <location>
        <begin position="82"/>
        <end position="85"/>
    </location>
</feature>
<dbReference type="SUPFAM" id="SSF54713">
    <property type="entry name" value="Elongation factor Ts (EF-Ts), dimerisation domain"/>
    <property type="match status" value="2"/>
</dbReference>
<dbReference type="Gene3D" id="3.30.479.20">
    <property type="entry name" value="Elongation factor Ts, dimerisation domain"/>
    <property type="match status" value="2"/>
</dbReference>
<protein>
    <recommendedName>
        <fullName evidence="2 6">Elongation factor Ts</fullName>
        <shortName evidence="6">EF-Ts</shortName>
    </recommendedName>
</protein>
<proteinExistence type="inferred from homology"/>
<dbReference type="Pfam" id="PF00889">
    <property type="entry name" value="EF_TS"/>
    <property type="match status" value="1"/>
</dbReference>
<accession>A0A257SL46</accession>
<evidence type="ECO:0000259" key="9">
    <source>
        <dbReference type="Pfam" id="PF00889"/>
    </source>
</evidence>
<evidence type="ECO:0000256" key="5">
    <source>
        <dbReference type="ARBA" id="ARBA00022917"/>
    </source>
</evidence>
<keyword evidence="4 6" id="KW-0251">Elongation factor</keyword>
<dbReference type="HAMAP" id="MF_00050">
    <property type="entry name" value="EF_Ts"/>
    <property type="match status" value="1"/>
</dbReference>
<dbReference type="SUPFAM" id="SSF46934">
    <property type="entry name" value="UBA-like"/>
    <property type="match status" value="1"/>
</dbReference>
<keyword evidence="5 6" id="KW-0648">Protein biosynthesis</keyword>
<evidence type="ECO:0000313" key="11">
    <source>
        <dbReference type="Proteomes" id="UP000216779"/>
    </source>
</evidence>
<evidence type="ECO:0000256" key="6">
    <source>
        <dbReference type="HAMAP-Rule" id="MF_00050"/>
    </source>
</evidence>
<dbReference type="InterPro" id="IPR014039">
    <property type="entry name" value="Transl_elong_EFTs/EF1B_dimer"/>
</dbReference>
<dbReference type="InterPro" id="IPR009060">
    <property type="entry name" value="UBA-like_sf"/>
</dbReference>
<dbReference type="GO" id="GO:0005737">
    <property type="term" value="C:cytoplasm"/>
    <property type="evidence" value="ECO:0007669"/>
    <property type="project" value="UniProtKB-SubCell"/>
</dbReference>
<evidence type="ECO:0000256" key="8">
    <source>
        <dbReference type="RuleBase" id="RU000643"/>
    </source>
</evidence>
<dbReference type="AlphaFoldDB" id="A0A257SL46"/>
<keyword evidence="3 6" id="KW-0963">Cytoplasm</keyword>
<dbReference type="PANTHER" id="PTHR11741:SF0">
    <property type="entry name" value="ELONGATION FACTOR TS, MITOCHONDRIAL"/>
    <property type="match status" value="1"/>
</dbReference>
<comment type="similarity">
    <text evidence="1 6 7">Belongs to the EF-Ts family.</text>
</comment>
<evidence type="ECO:0000256" key="1">
    <source>
        <dbReference type="ARBA" id="ARBA00005532"/>
    </source>
</evidence>
<dbReference type="InterPro" id="IPR036402">
    <property type="entry name" value="EF-Ts_dimer_sf"/>
</dbReference>
<evidence type="ECO:0000313" key="10">
    <source>
        <dbReference type="EMBL" id="OYV73847.1"/>
    </source>
</evidence>
<evidence type="ECO:0000256" key="3">
    <source>
        <dbReference type="ARBA" id="ARBA00022490"/>
    </source>
</evidence>
<evidence type="ECO:0000256" key="2">
    <source>
        <dbReference type="ARBA" id="ARBA00016956"/>
    </source>
</evidence>
<organism evidence="10 11">
    <name type="scientific">Acidithiobacillus ferrivorans</name>
    <dbReference type="NCBI Taxonomy" id="160808"/>
    <lineage>
        <taxon>Bacteria</taxon>
        <taxon>Pseudomonadati</taxon>
        <taxon>Pseudomonadota</taxon>
        <taxon>Acidithiobacillia</taxon>
        <taxon>Acidithiobacillales</taxon>
        <taxon>Acidithiobacillaceae</taxon>
        <taxon>Acidithiobacillus</taxon>
    </lineage>
</organism>
<name>A0A257SL46_9PROT</name>
<comment type="function">
    <text evidence="6 7">Associates with the EF-Tu.GDP complex and induces the exchange of GDP to GTP. It remains bound to the aminoacyl-tRNA.EF-Tu.GTP complex up to the GTP hydrolysis stage on the ribosome.</text>
</comment>
<dbReference type="NCBIfam" id="TIGR00116">
    <property type="entry name" value="tsf"/>
    <property type="match status" value="1"/>
</dbReference>
<comment type="subcellular location">
    <subcellularLocation>
        <location evidence="6 8">Cytoplasm</location>
    </subcellularLocation>
</comment>
<dbReference type="Gene3D" id="1.10.8.10">
    <property type="entry name" value="DNA helicase RuvA subunit, C-terminal domain"/>
    <property type="match status" value="1"/>
</dbReference>
<dbReference type="EMBL" id="NCBC01000640">
    <property type="protein sequence ID" value="OYV73847.1"/>
    <property type="molecule type" value="Genomic_DNA"/>
</dbReference>
<dbReference type="FunFam" id="1.10.286.20:FF:000001">
    <property type="entry name" value="Elongation factor Ts"/>
    <property type="match status" value="1"/>
</dbReference>
<evidence type="ECO:0000256" key="4">
    <source>
        <dbReference type="ARBA" id="ARBA00022768"/>
    </source>
</evidence>
<dbReference type="GO" id="GO:0003746">
    <property type="term" value="F:translation elongation factor activity"/>
    <property type="evidence" value="ECO:0007669"/>
    <property type="project" value="UniProtKB-UniRule"/>
</dbReference>
<dbReference type="Gene3D" id="1.10.286.20">
    <property type="match status" value="1"/>
</dbReference>
<comment type="caution">
    <text evidence="10">The sequence shown here is derived from an EMBL/GenBank/DDBJ whole genome shotgun (WGS) entry which is preliminary data.</text>
</comment>
<dbReference type="CDD" id="cd14275">
    <property type="entry name" value="UBA_EF-Ts"/>
    <property type="match status" value="1"/>
</dbReference>
<gene>
    <name evidence="6" type="primary">tsf</name>
    <name evidence="10" type="ORF">B7Z70_12745</name>
</gene>